<feature type="non-terminal residue" evidence="2">
    <location>
        <position position="1"/>
    </location>
</feature>
<gene>
    <name evidence="2" type="ORF">PFISCL1PPCAC_7546</name>
</gene>
<proteinExistence type="predicted"/>
<evidence type="ECO:0000313" key="2">
    <source>
        <dbReference type="EMBL" id="GMT16249.1"/>
    </source>
</evidence>
<dbReference type="EMBL" id="BTSY01000002">
    <property type="protein sequence ID" value="GMT16249.1"/>
    <property type="molecule type" value="Genomic_DNA"/>
</dbReference>
<comment type="caution">
    <text evidence="2">The sequence shown here is derived from an EMBL/GenBank/DDBJ whole genome shotgun (WGS) entry which is preliminary data.</text>
</comment>
<evidence type="ECO:0000313" key="3">
    <source>
        <dbReference type="Proteomes" id="UP001432322"/>
    </source>
</evidence>
<reference evidence="2" key="1">
    <citation type="submission" date="2023-10" db="EMBL/GenBank/DDBJ databases">
        <title>Genome assembly of Pristionchus species.</title>
        <authorList>
            <person name="Yoshida K."/>
            <person name="Sommer R.J."/>
        </authorList>
    </citation>
    <scope>NUCLEOTIDE SEQUENCE</scope>
    <source>
        <strain evidence="2">RS5133</strain>
    </source>
</reference>
<dbReference type="AlphaFoldDB" id="A0AAV5V9Z4"/>
<evidence type="ECO:0000256" key="1">
    <source>
        <dbReference type="SAM" id="MobiDB-lite"/>
    </source>
</evidence>
<sequence>HSSRDGEAFERARRTLQSAMTFSRGLEGSEPCPNHAPGEKSFSFSSTQWSIESSSHHLGRPKSTSLNLRKIEWAKYCRCID</sequence>
<protein>
    <submittedName>
        <fullName evidence="2">Uncharacterized protein</fullName>
    </submittedName>
</protein>
<accession>A0AAV5V9Z4</accession>
<dbReference type="Proteomes" id="UP001432322">
    <property type="component" value="Unassembled WGS sequence"/>
</dbReference>
<keyword evidence="3" id="KW-1185">Reference proteome</keyword>
<feature type="region of interest" description="Disordered" evidence="1">
    <location>
        <begin position="23"/>
        <end position="42"/>
    </location>
</feature>
<name>A0AAV5V9Z4_9BILA</name>
<organism evidence="2 3">
    <name type="scientific">Pristionchus fissidentatus</name>
    <dbReference type="NCBI Taxonomy" id="1538716"/>
    <lineage>
        <taxon>Eukaryota</taxon>
        <taxon>Metazoa</taxon>
        <taxon>Ecdysozoa</taxon>
        <taxon>Nematoda</taxon>
        <taxon>Chromadorea</taxon>
        <taxon>Rhabditida</taxon>
        <taxon>Rhabditina</taxon>
        <taxon>Diplogasteromorpha</taxon>
        <taxon>Diplogasteroidea</taxon>
        <taxon>Neodiplogasteridae</taxon>
        <taxon>Pristionchus</taxon>
    </lineage>
</organism>